<keyword evidence="3 5" id="KW-0808">Transferase</keyword>
<evidence type="ECO:0000256" key="2">
    <source>
        <dbReference type="ARBA" id="ARBA00022676"/>
    </source>
</evidence>
<keyword evidence="7" id="KW-1185">Reference proteome</keyword>
<comment type="subcellular location">
    <subcellularLocation>
        <location evidence="6">Membrane</location>
        <topology evidence="6">Single-pass membrane protein</topology>
    </subcellularLocation>
</comment>
<organism evidence="7 8">
    <name type="scientific">Globodera pallida</name>
    <name type="common">Potato cyst nematode worm</name>
    <name type="synonym">Heterodera pallida</name>
    <dbReference type="NCBI Taxonomy" id="36090"/>
    <lineage>
        <taxon>Eukaryota</taxon>
        <taxon>Metazoa</taxon>
        <taxon>Ecdysozoa</taxon>
        <taxon>Nematoda</taxon>
        <taxon>Chromadorea</taxon>
        <taxon>Rhabditida</taxon>
        <taxon>Tylenchina</taxon>
        <taxon>Tylenchomorpha</taxon>
        <taxon>Tylenchoidea</taxon>
        <taxon>Heteroderidae</taxon>
        <taxon>Heteroderinae</taxon>
        <taxon>Globodera</taxon>
    </lineage>
</organism>
<evidence type="ECO:0000256" key="3">
    <source>
        <dbReference type="ARBA" id="ARBA00022679"/>
    </source>
</evidence>
<dbReference type="Proteomes" id="UP000050741">
    <property type="component" value="Unassembled WGS sequence"/>
</dbReference>
<comment type="similarity">
    <text evidence="1 5">Belongs to the UDP-glycosyltransferase family.</text>
</comment>
<dbReference type="GO" id="GO:0016020">
    <property type="term" value="C:membrane"/>
    <property type="evidence" value="ECO:0007669"/>
    <property type="project" value="UniProtKB-SubCell"/>
</dbReference>
<dbReference type="InterPro" id="IPR002213">
    <property type="entry name" value="UDP_glucos_trans"/>
</dbReference>
<dbReference type="PANTHER" id="PTHR48043:SF119">
    <property type="entry name" value="UDP-GLUCURONOSYLTRANSFERASE"/>
    <property type="match status" value="1"/>
</dbReference>
<keyword evidence="2 5" id="KW-0328">Glycosyltransferase</keyword>
<evidence type="ECO:0000256" key="5">
    <source>
        <dbReference type="RuleBase" id="RU003718"/>
    </source>
</evidence>
<dbReference type="Pfam" id="PF00201">
    <property type="entry name" value="UDPGT"/>
    <property type="match status" value="1"/>
</dbReference>
<evidence type="ECO:0000256" key="1">
    <source>
        <dbReference type="ARBA" id="ARBA00009995"/>
    </source>
</evidence>
<reference evidence="8" key="2">
    <citation type="submission" date="2016-06" db="UniProtKB">
        <authorList>
            <consortium name="WormBaseParasite"/>
        </authorList>
    </citation>
    <scope>IDENTIFICATION</scope>
</reference>
<dbReference type="SUPFAM" id="SSF53756">
    <property type="entry name" value="UDP-Glycosyltransferase/glycogen phosphorylase"/>
    <property type="match status" value="1"/>
</dbReference>
<evidence type="ECO:0000313" key="7">
    <source>
        <dbReference type="Proteomes" id="UP000050741"/>
    </source>
</evidence>
<proteinExistence type="inferred from homology"/>
<evidence type="ECO:0000256" key="6">
    <source>
        <dbReference type="RuleBase" id="RU362059"/>
    </source>
</evidence>
<dbReference type="InterPro" id="IPR035595">
    <property type="entry name" value="UDP_glycos_trans_CS"/>
</dbReference>
<dbReference type="AlphaFoldDB" id="A0A183CR25"/>
<reference evidence="7" key="1">
    <citation type="submission" date="2014-05" db="EMBL/GenBank/DDBJ databases">
        <title>The genome and life-stage specific transcriptomes of Globodera pallida elucidate key aspects of plant parasitism by a cyst nematode.</title>
        <authorList>
            <person name="Cotton J.A."/>
            <person name="Lilley C.J."/>
            <person name="Jones L.M."/>
            <person name="Kikuchi T."/>
            <person name="Reid A.J."/>
            <person name="Thorpe P."/>
            <person name="Tsai I.J."/>
            <person name="Beasley H."/>
            <person name="Blok V."/>
            <person name="Cock P.J.A."/>
            <person name="Van den Akker S.E."/>
            <person name="Holroyd N."/>
            <person name="Hunt M."/>
            <person name="Mantelin S."/>
            <person name="Naghra H."/>
            <person name="Pain A."/>
            <person name="Palomares-Rius J.E."/>
            <person name="Zarowiecki M."/>
            <person name="Berriman M."/>
            <person name="Jones J.T."/>
            <person name="Urwin P.E."/>
        </authorList>
    </citation>
    <scope>NUCLEOTIDE SEQUENCE [LARGE SCALE GENOMIC DNA]</scope>
    <source>
        <strain evidence="7">Lindley</strain>
    </source>
</reference>
<dbReference type="EC" id="2.4.1.17" evidence="6"/>
<name>A0A183CR25_GLOPA</name>
<evidence type="ECO:0000313" key="8">
    <source>
        <dbReference type="WBParaSite" id="GPLIN_001533300"/>
    </source>
</evidence>
<dbReference type="Gene3D" id="3.40.50.2000">
    <property type="entry name" value="Glycogen Phosphorylase B"/>
    <property type="match status" value="1"/>
</dbReference>
<dbReference type="WBParaSite" id="GPLIN_001533300">
    <property type="protein sequence ID" value="GPLIN_001533300"/>
    <property type="gene ID" value="GPLIN_001533300"/>
</dbReference>
<dbReference type="InterPro" id="IPR050271">
    <property type="entry name" value="UDP-glycosyltransferase"/>
</dbReference>
<comment type="catalytic activity">
    <reaction evidence="4 6">
        <text>glucuronate acceptor + UDP-alpha-D-glucuronate = acceptor beta-D-glucuronoside + UDP + H(+)</text>
        <dbReference type="Rhea" id="RHEA:21032"/>
        <dbReference type="ChEBI" id="CHEBI:15378"/>
        <dbReference type="ChEBI" id="CHEBI:58052"/>
        <dbReference type="ChEBI" id="CHEBI:58223"/>
        <dbReference type="ChEBI" id="CHEBI:132367"/>
        <dbReference type="ChEBI" id="CHEBI:132368"/>
        <dbReference type="EC" id="2.4.1.17"/>
    </reaction>
</comment>
<accession>A0A183CR25</accession>
<sequence>AFGRLNDYQIIFACKGCAMPKNLSKNVMIVAWAPQHQVLAHPTIKAFITHGGLKSVREGICAGIPLIVMPVIAEQAHNAHVLLKMRIARAVINKFYITESNLFNTINSVLSRSDELLARAKRHMSQCQLGLV</sequence>
<protein>
    <recommendedName>
        <fullName evidence="6">UDP-glucuronosyltransferase</fullName>
        <ecNumber evidence="6">2.4.1.17</ecNumber>
    </recommendedName>
</protein>
<dbReference type="PROSITE" id="PS00375">
    <property type="entry name" value="UDPGT"/>
    <property type="match status" value="1"/>
</dbReference>
<evidence type="ECO:0000256" key="4">
    <source>
        <dbReference type="ARBA" id="ARBA00047475"/>
    </source>
</evidence>
<dbReference type="GO" id="GO:0015020">
    <property type="term" value="F:glucuronosyltransferase activity"/>
    <property type="evidence" value="ECO:0007669"/>
    <property type="project" value="UniProtKB-EC"/>
</dbReference>
<dbReference type="PANTHER" id="PTHR48043">
    <property type="entry name" value="EG:EG0003.4 PROTEIN-RELATED"/>
    <property type="match status" value="1"/>
</dbReference>